<dbReference type="OrthoDB" id="1118972at2"/>
<name>E5XV11_SEGRC</name>
<keyword evidence="2" id="KW-0812">Transmembrane</keyword>
<dbReference type="STRING" id="679197.HMPREF9336_03333"/>
<dbReference type="Proteomes" id="UP000004816">
    <property type="component" value="Unassembled WGS sequence"/>
</dbReference>
<feature type="region of interest" description="Disordered" evidence="1">
    <location>
        <begin position="144"/>
        <end position="190"/>
    </location>
</feature>
<evidence type="ECO:0000313" key="4">
    <source>
        <dbReference type="Proteomes" id="UP000004816"/>
    </source>
</evidence>
<reference evidence="3 4" key="1">
    <citation type="journal article" date="2011" name="Stand. Genomic Sci.">
        <title>High quality draft genome sequence of Segniliparus rugosus CDC 945(T)= (ATCC BAA-974(T)).</title>
        <authorList>
            <person name="Earl A.M."/>
            <person name="Desjardins C.A."/>
            <person name="Fitzgerald M.G."/>
            <person name="Arachchi H.M."/>
            <person name="Zeng Q."/>
            <person name="Mehta T."/>
            <person name="Griggs A."/>
            <person name="Birren B.W."/>
            <person name="Toney N.C."/>
            <person name="Carr J."/>
            <person name="Posey J."/>
            <person name="Butler W.R."/>
        </authorList>
    </citation>
    <scope>NUCLEOTIDE SEQUENCE [LARGE SCALE GENOMIC DNA]</scope>
    <source>
        <strain evidence="4">ATCC BAA-974 / DSM 45345 / CCUG 50838 / CIP 108380 / JCM 13579 / CDC 945</strain>
    </source>
</reference>
<dbReference type="Pfam" id="PF04224">
    <property type="entry name" value="DUF417"/>
    <property type="match status" value="1"/>
</dbReference>
<evidence type="ECO:0000256" key="2">
    <source>
        <dbReference type="SAM" id="Phobius"/>
    </source>
</evidence>
<sequence>MDVWELDGARVRQAGLAVARLGLVVNLGWNGLAKFTAGEARSIAPLVGESPLFTWALGSLGLRGVSDIIGVVELAAVALLLLGVRLWWANAAATALCAGTFLITLSFFATSVDWSKAGWNAPDAFLLKDIVLLGASIALWRPKPSGAQPHARREPSSPPAPDILEDTSSAPDRSTPQSAAGHTMGSPSGN</sequence>
<evidence type="ECO:0000313" key="3">
    <source>
        <dbReference type="EMBL" id="EFV11847.1"/>
    </source>
</evidence>
<organism evidence="3 4">
    <name type="scientific">Segniliparus rugosus (strain ATCC BAA-974 / DSM 45345 / CCUG 50838 / CIP 108380 / JCM 13579 / CDC 945)</name>
    <dbReference type="NCBI Taxonomy" id="679197"/>
    <lineage>
        <taxon>Bacteria</taxon>
        <taxon>Bacillati</taxon>
        <taxon>Actinomycetota</taxon>
        <taxon>Actinomycetes</taxon>
        <taxon>Mycobacteriales</taxon>
        <taxon>Segniliparaceae</taxon>
        <taxon>Segniliparus</taxon>
    </lineage>
</organism>
<dbReference type="PANTHER" id="PTHR40106">
    <property type="entry name" value="INNER MEMBRANE PROTEIN RCLC"/>
    <property type="match status" value="1"/>
</dbReference>
<dbReference type="eggNOG" id="COG3059">
    <property type="taxonomic scope" value="Bacteria"/>
</dbReference>
<dbReference type="InterPro" id="IPR007339">
    <property type="entry name" value="RclC-like"/>
</dbReference>
<keyword evidence="2" id="KW-0472">Membrane</keyword>
<feature type="transmembrane region" description="Helical" evidence="2">
    <location>
        <begin position="95"/>
        <end position="112"/>
    </location>
</feature>
<accession>E5XV11</accession>
<keyword evidence="4" id="KW-1185">Reference proteome</keyword>
<dbReference type="GO" id="GO:0005886">
    <property type="term" value="C:plasma membrane"/>
    <property type="evidence" value="ECO:0007669"/>
    <property type="project" value="TreeGrafter"/>
</dbReference>
<protein>
    <recommendedName>
        <fullName evidence="5">DoxX family protein</fullName>
    </recommendedName>
</protein>
<dbReference type="GO" id="GO:1901530">
    <property type="term" value="P:response to hypochlorite"/>
    <property type="evidence" value="ECO:0007669"/>
    <property type="project" value="TreeGrafter"/>
</dbReference>
<dbReference type="EMBL" id="ACZI02000001">
    <property type="protein sequence ID" value="EFV11847.1"/>
    <property type="molecule type" value="Genomic_DNA"/>
</dbReference>
<gene>
    <name evidence="3" type="ORF">HMPREF9336_03333</name>
</gene>
<dbReference type="RefSeq" id="WP_007472263.1">
    <property type="nucleotide sequence ID" value="NZ_KI391953.1"/>
</dbReference>
<feature type="transmembrane region" description="Helical" evidence="2">
    <location>
        <begin position="68"/>
        <end position="88"/>
    </location>
</feature>
<keyword evidence="2" id="KW-1133">Transmembrane helix</keyword>
<evidence type="ECO:0008006" key="5">
    <source>
        <dbReference type="Google" id="ProtNLM"/>
    </source>
</evidence>
<evidence type="ECO:0000256" key="1">
    <source>
        <dbReference type="SAM" id="MobiDB-lite"/>
    </source>
</evidence>
<dbReference type="PANTHER" id="PTHR40106:SF1">
    <property type="entry name" value="INNER MEMBRANE PROTEIN RCLC"/>
    <property type="match status" value="1"/>
</dbReference>
<dbReference type="AlphaFoldDB" id="E5XV11"/>
<comment type="caution">
    <text evidence="3">The sequence shown here is derived from an EMBL/GenBank/DDBJ whole genome shotgun (WGS) entry which is preliminary data.</text>
</comment>
<dbReference type="HOGENOM" id="CLU_1427090_0_0_11"/>
<proteinExistence type="predicted"/>
<feature type="compositionally biased region" description="Polar residues" evidence="1">
    <location>
        <begin position="166"/>
        <end position="190"/>
    </location>
</feature>